<reference evidence="7 8" key="1">
    <citation type="journal article" date="2018" name="Mol. Plant">
        <title>The genome of Artemisia annua provides insight into the evolution of Asteraceae family and artemisinin biosynthesis.</title>
        <authorList>
            <person name="Shen Q."/>
            <person name="Zhang L."/>
            <person name="Liao Z."/>
            <person name="Wang S."/>
            <person name="Yan T."/>
            <person name="Shi P."/>
            <person name="Liu M."/>
            <person name="Fu X."/>
            <person name="Pan Q."/>
            <person name="Wang Y."/>
            <person name="Lv Z."/>
            <person name="Lu X."/>
            <person name="Zhang F."/>
            <person name="Jiang W."/>
            <person name="Ma Y."/>
            <person name="Chen M."/>
            <person name="Hao X."/>
            <person name="Li L."/>
            <person name="Tang Y."/>
            <person name="Lv G."/>
            <person name="Zhou Y."/>
            <person name="Sun X."/>
            <person name="Brodelius P.E."/>
            <person name="Rose J.K.C."/>
            <person name="Tang K."/>
        </authorList>
    </citation>
    <scope>NUCLEOTIDE SEQUENCE [LARGE SCALE GENOMIC DNA]</scope>
    <source>
        <strain evidence="8">cv. Huhao1</strain>
        <tissue evidence="7">Leaf</tissue>
    </source>
</reference>
<evidence type="ECO:0000313" key="7">
    <source>
        <dbReference type="EMBL" id="PWA79095.1"/>
    </source>
</evidence>
<feature type="compositionally biased region" description="Acidic residues" evidence="5">
    <location>
        <begin position="450"/>
        <end position="461"/>
    </location>
</feature>
<dbReference type="CDD" id="cd00590">
    <property type="entry name" value="RRM_SF"/>
    <property type="match status" value="1"/>
</dbReference>
<dbReference type="STRING" id="35608.A0A2U1NZZ9"/>
<dbReference type="AlphaFoldDB" id="A0A2U1NZZ9"/>
<keyword evidence="4" id="KW-0694">RNA-binding</keyword>
<feature type="region of interest" description="Disordered" evidence="5">
    <location>
        <begin position="336"/>
        <end position="480"/>
    </location>
</feature>
<protein>
    <recommendedName>
        <fullName evidence="6">RRM domain-containing protein</fullName>
    </recommendedName>
</protein>
<dbReference type="InterPro" id="IPR050907">
    <property type="entry name" value="SRSF"/>
</dbReference>
<dbReference type="PANTHER" id="PTHR23147">
    <property type="entry name" value="SERINE/ARGININE RICH SPLICING FACTOR"/>
    <property type="match status" value="1"/>
</dbReference>
<dbReference type="Pfam" id="PF00076">
    <property type="entry name" value="RRM_1"/>
    <property type="match status" value="1"/>
</dbReference>
<feature type="compositionally biased region" description="Acidic residues" evidence="5">
    <location>
        <begin position="363"/>
        <end position="386"/>
    </location>
</feature>
<dbReference type="OrthoDB" id="1744977at2759"/>
<evidence type="ECO:0000259" key="6">
    <source>
        <dbReference type="PROSITE" id="PS50102"/>
    </source>
</evidence>
<keyword evidence="2" id="KW-0747">Spliceosome</keyword>
<dbReference type="InterPro" id="IPR035979">
    <property type="entry name" value="RBD_domain_sf"/>
</dbReference>
<feature type="compositionally biased region" description="Basic and acidic residues" evidence="5">
    <location>
        <begin position="417"/>
        <end position="426"/>
    </location>
</feature>
<keyword evidence="8" id="KW-1185">Reference proteome</keyword>
<keyword evidence="1" id="KW-0507">mRNA processing</keyword>
<dbReference type="SUPFAM" id="SSF54928">
    <property type="entry name" value="RNA-binding domain, RBD"/>
    <property type="match status" value="1"/>
</dbReference>
<name>A0A2U1NZZ9_ARTAN</name>
<dbReference type="GO" id="GO:0003723">
    <property type="term" value="F:RNA binding"/>
    <property type="evidence" value="ECO:0007669"/>
    <property type="project" value="UniProtKB-UniRule"/>
</dbReference>
<feature type="compositionally biased region" description="Acidic residues" evidence="5">
    <location>
        <begin position="338"/>
        <end position="354"/>
    </location>
</feature>
<dbReference type="InterPro" id="IPR000504">
    <property type="entry name" value="RRM_dom"/>
</dbReference>
<evidence type="ECO:0000256" key="3">
    <source>
        <dbReference type="ARBA" id="ARBA00023187"/>
    </source>
</evidence>
<evidence type="ECO:0000256" key="2">
    <source>
        <dbReference type="ARBA" id="ARBA00022728"/>
    </source>
</evidence>
<dbReference type="GO" id="GO:0008380">
    <property type="term" value="P:RNA splicing"/>
    <property type="evidence" value="ECO:0007669"/>
    <property type="project" value="UniProtKB-KW"/>
</dbReference>
<proteinExistence type="predicted"/>
<dbReference type="EMBL" id="PKPP01001902">
    <property type="protein sequence ID" value="PWA79095.1"/>
    <property type="molecule type" value="Genomic_DNA"/>
</dbReference>
<dbReference type="GO" id="GO:0005681">
    <property type="term" value="C:spliceosomal complex"/>
    <property type="evidence" value="ECO:0007669"/>
    <property type="project" value="UniProtKB-KW"/>
</dbReference>
<evidence type="ECO:0000256" key="5">
    <source>
        <dbReference type="SAM" id="MobiDB-lite"/>
    </source>
</evidence>
<accession>A0A2U1NZZ9</accession>
<dbReference type="SMART" id="SM00360">
    <property type="entry name" value="RRM"/>
    <property type="match status" value="1"/>
</dbReference>
<dbReference type="InterPro" id="IPR012677">
    <property type="entry name" value="Nucleotide-bd_a/b_plait_sf"/>
</dbReference>
<dbReference type="PROSITE" id="PS50102">
    <property type="entry name" value="RRM"/>
    <property type="match status" value="1"/>
</dbReference>
<gene>
    <name evidence="7" type="ORF">CTI12_AA209760</name>
</gene>
<evidence type="ECO:0000313" key="8">
    <source>
        <dbReference type="Proteomes" id="UP000245207"/>
    </source>
</evidence>
<sequence length="480" mass="54352">MADRKWQSFNSKEDQYVMGSYKSMEDDVMKISTSIFVTNFPEQTSAKDLWMACKQYGQVVDAFIPIRRSKIGKRFGFVRFIKIFDVERLVNNLCTVWIGSHRLHANVARFQRASRQNSNNYGSVKGESRKSNVDVKPVSGDLGVNKSFARVVKGGIQGCNVPEDKPVMVLDEDCVNKEEYKWGLHGKVKEFGLLHNLKTALGKEGFGDVGLSYLGGLWVMLDFKSLEAKVNFESKAGVCSWFSQIIQASNDFVVDERIAWVEVEGVPLKVWTDNTFRKISTKWGLLMDVDNSEEGGLFSKRLCLCVKGMEPIFESFKIMFKGKSFVIRAKEMSGWSPDFEDHDDEESELEEGQFDGEFKGEEVNSDVDLEEEDEVNEVPETVYEDETSNHNGAADTQGVTDKKSADPFDLYTLLRKNTGEKKKDDSSSESLKFPPGFTPMENKDEHVQEVDPEQGNNDEQDNIVGDENQVHKEKGSDRLI</sequence>
<evidence type="ECO:0000256" key="1">
    <source>
        <dbReference type="ARBA" id="ARBA00022664"/>
    </source>
</evidence>
<feature type="compositionally biased region" description="Basic and acidic residues" evidence="5">
    <location>
        <begin position="468"/>
        <end position="480"/>
    </location>
</feature>
<comment type="caution">
    <text evidence="7">The sequence shown here is derived from an EMBL/GenBank/DDBJ whole genome shotgun (WGS) entry which is preliminary data.</text>
</comment>
<evidence type="ECO:0000256" key="4">
    <source>
        <dbReference type="PROSITE-ProRule" id="PRU00176"/>
    </source>
</evidence>
<dbReference type="Proteomes" id="UP000245207">
    <property type="component" value="Unassembled WGS sequence"/>
</dbReference>
<feature type="domain" description="RRM" evidence="6">
    <location>
        <begin position="33"/>
        <end position="110"/>
    </location>
</feature>
<organism evidence="7 8">
    <name type="scientific">Artemisia annua</name>
    <name type="common">Sweet wormwood</name>
    <dbReference type="NCBI Taxonomy" id="35608"/>
    <lineage>
        <taxon>Eukaryota</taxon>
        <taxon>Viridiplantae</taxon>
        <taxon>Streptophyta</taxon>
        <taxon>Embryophyta</taxon>
        <taxon>Tracheophyta</taxon>
        <taxon>Spermatophyta</taxon>
        <taxon>Magnoliopsida</taxon>
        <taxon>eudicotyledons</taxon>
        <taxon>Gunneridae</taxon>
        <taxon>Pentapetalae</taxon>
        <taxon>asterids</taxon>
        <taxon>campanulids</taxon>
        <taxon>Asterales</taxon>
        <taxon>Asteraceae</taxon>
        <taxon>Asteroideae</taxon>
        <taxon>Anthemideae</taxon>
        <taxon>Artemisiinae</taxon>
        <taxon>Artemisia</taxon>
    </lineage>
</organism>
<keyword evidence="3" id="KW-0508">mRNA splicing</keyword>
<dbReference type="GO" id="GO:0006397">
    <property type="term" value="P:mRNA processing"/>
    <property type="evidence" value="ECO:0007669"/>
    <property type="project" value="UniProtKB-KW"/>
</dbReference>
<dbReference type="Gene3D" id="3.30.70.330">
    <property type="match status" value="1"/>
</dbReference>